<dbReference type="InterPro" id="IPR042626">
    <property type="entry name" value="THOC6"/>
</dbReference>
<dbReference type="InterPro" id="IPR036322">
    <property type="entry name" value="WD40_repeat_dom_sf"/>
</dbReference>
<sequence length="332" mass="36520">MVATDAVKAFYNTTFSAVFSADDTHLVCGNRYGYLTVFNVKRLLRNSLNGEDDGYLKPAKFVVCKGPIHAVESVGDLLCCGCRNGSVAVYRWKDVIKRKPKCISVLRSADMPLNPDCSSEVNALTFDSKKPNFVYAAGGDCVVYNWDLERSKVVSQWKEHTDYIHCLATSKSGMILSGGEDGRVKCFDGRSPNSVATMQPYLTSCQRTELGNWIGCISTYEDWMICGGGAGLGLWYLGTFDLVKSMENNGMCWSAASLQNEYFLTGDTTGNAYRWSFAGDFLEKMATSCSSIYDITSTKAEADISVMVCCGSGNAICAYNYFGSKCFKLKSW</sequence>
<dbReference type="PANTHER" id="PTHR44411:SF1">
    <property type="entry name" value="THO COMPLEX SUBUNIT 6 HOMOLOG"/>
    <property type="match status" value="1"/>
</dbReference>
<protein>
    <submittedName>
        <fullName evidence="4">WD_REPEATS_REGION domain-containing protein</fullName>
    </submittedName>
</protein>
<evidence type="ECO:0000313" key="3">
    <source>
        <dbReference type="Proteomes" id="UP000046395"/>
    </source>
</evidence>
<dbReference type="STRING" id="70415.A0A5S6QJE0"/>
<proteinExistence type="inferred from homology"/>
<dbReference type="Gene3D" id="2.130.10.10">
    <property type="entry name" value="YVTN repeat-like/Quinoprotein amine dehydrogenase"/>
    <property type="match status" value="1"/>
</dbReference>
<dbReference type="WBParaSite" id="TMUE_2000007002.1">
    <property type="protein sequence ID" value="TMUE_2000007002.1"/>
    <property type="gene ID" value="WBGene00291743"/>
</dbReference>
<evidence type="ECO:0000256" key="1">
    <source>
        <dbReference type="ARBA" id="ARBA00009728"/>
    </source>
</evidence>
<keyword evidence="2" id="KW-0853">WD repeat</keyword>
<dbReference type="InterPro" id="IPR001680">
    <property type="entry name" value="WD40_rpt"/>
</dbReference>
<evidence type="ECO:0000313" key="4">
    <source>
        <dbReference type="WBParaSite" id="TMUE_2000007002.1"/>
    </source>
</evidence>
<dbReference type="SUPFAM" id="SSF50978">
    <property type="entry name" value="WD40 repeat-like"/>
    <property type="match status" value="1"/>
</dbReference>
<dbReference type="GO" id="GO:0000346">
    <property type="term" value="C:transcription export complex"/>
    <property type="evidence" value="ECO:0007669"/>
    <property type="project" value="TreeGrafter"/>
</dbReference>
<dbReference type="Pfam" id="PF00400">
    <property type="entry name" value="WD40"/>
    <property type="match status" value="1"/>
</dbReference>
<evidence type="ECO:0000256" key="2">
    <source>
        <dbReference type="ARBA" id="ARBA00022574"/>
    </source>
</evidence>
<accession>A0A5S6QJE0</accession>
<reference evidence="4" key="1">
    <citation type="submission" date="2019-12" db="UniProtKB">
        <authorList>
            <consortium name="WormBaseParasite"/>
        </authorList>
    </citation>
    <scope>IDENTIFICATION</scope>
</reference>
<keyword evidence="3" id="KW-1185">Reference proteome</keyword>
<dbReference type="AlphaFoldDB" id="A0A5S6QJE0"/>
<dbReference type="GO" id="GO:0000347">
    <property type="term" value="C:THO complex"/>
    <property type="evidence" value="ECO:0007669"/>
    <property type="project" value="TreeGrafter"/>
</dbReference>
<organism evidence="3 4">
    <name type="scientific">Trichuris muris</name>
    <name type="common">Mouse whipworm</name>
    <dbReference type="NCBI Taxonomy" id="70415"/>
    <lineage>
        <taxon>Eukaryota</taxon>
        <taxon>Metazoa</taxon>
        <taxon>Ecdysozoa</taxon>
        <taxon>Nematoda</taxon>
        <taxon>Enoplea</taxon>
        <taxon>Dorylaimia</taxon>
        <taxon>Trichinellida</taxon>
        <taxon>Trichuridae</taxon>
        <taxon>Trichuris</taxon>
    </lineage>
</organism>
<dbReference type="PANTHER" id="PTHR44411">
    <property type="entry name" value="THO COMPLEX SUBUNIT 6 HOMOLOG"/>
    <property type="match status" value="1"/>
</dbReference>
<dbReference type="Proteomes" id="UP000046395">
    <property type="component" value="Unassembled WGS sequence"/>
</dbReference>
<dbReference type="SMART" id="SM00320">
    <property type="entry name" value="WD40"/>
    <property type="match status" value="4"/>
</dbReference>
<name>A0A5S6QJE0_TRIMR</name>
<dbReference type="GO" id="GO:0006406">
    <property type="term" value="P:mRNA export from nucleus"/>
    <property type="evidence" value="ECO:0007669"/>
    <property type="project" value="TreeGrafter"/>
</dbReference>
<dbReference type="InterPro" id="IPR015943">
    <property type="entry name" value="WD40/YVTN_repeat-like_dom_sf"/>
</dbReference>
<comment type="similarity">
    <text evidence="1">Belongs to the WD repeat THOC6 family.</text>
</comment>